<dbReference type="Pfam" id="PF16787">
    <property type="entry name" value="NDC10_II"/>
    <property type="match status" value="1"/>
</dbReference>
<proteinExistence type="predicted"/>
<evidence type="ECO:0000313" key="3">
    <source>
        <dbReference type="Proteomes" id="UP000018948"/>
    </source>
</evidence>
<reference evidence="2 3" key="1">
    <citation type="submission" date="2013-11" db="EMBL/GenBank/DDBJ databases">
        <title>The Genome Sequence of Phytophthora parasitica P10297.</title>
        <authorList>
            <consortium name="The Broad Institute Genomics Platform"/>
            <person name="Russ C."/>
            <person name="Tyler B."/>
            <person name="Panabieres F."/>
            <person name="Shan W."/>
            <person name="Tripathy S."/>
            <person name="Grunwald N."/>
            <person name="Machado M."/>
            <person name="Johnson C.S."/>
            <person name="Walker B."/>
            <person name="Young S.K."/>
            <person name="Zeng Q."/>
            <person name="Gargeya S."/>
            <person name="Fitzgerald M."/>
            <person name="Haas B."/>
            <person name="Abouelleil A."/>
            <person name="Allen A.W."/>
            <person name="Alvarado L."/>
            <person name="Arachchi H.M."/>
            <person name="Berlin A.M."/>
            <person name="Chapman S.B."/>
            <person name="Gainer-Dewar J."/>
            <person name="Goldberg J."/>
            <person name="Griggs A."/>
            <person name="Gujja S."/>
            <person name="Hansen M."/>
            <person name="Howarth C."/>
            <person name="Imamovic A."/>
            <person name="Ireland A."/>
            <person name="Larimer J."/>
            <person name="McCowan C."/>
            <person name="Murphy C."/>
            <person name="Pearson M."/>
            <person name="Poon T.W."/>
            <person name="Priest M."/>
            <person name="Roberts A."/>
            <person name="Saif S."/>
            <person name="Shea T."/>
            <person name="Sisk P."/>
            <person name="Sykes S."/>
            <person name="Wortman J."/>
            <person name="Nusbaum C."/>
            <person name="Birren B."/>
        </authorList>
    </citation>
    <scope>NUCLEOTIDE SEQUENCE [LARGE SCALE GENOMIC DNA]</scope>
    <source>
        <strain evidence="2 3">P10297</strain>
    </source>
</reference>
<dbReference type="EMBL" id="ANIY01003915">
    <property type="protein sequence ID" value="ETP32873.1"/>
    <property type="molecule type" value="Genomic_DNA"/>
</dbReference>
<dbReference type="OrthoDB" id="120763at2759"/>
<dbReference type="AlphaFoldDB" id="W2YDZ7"/>
<dbReference type="GO" id="GO:0003677">
    <property type="term" value="F:DNA binding"/>
    <property type="evidence" value="ECO:0007669"/>
    <property type="project" value="InterPro"/>
</dbReference>
<protein>
    <recommendedName>
        <fullName evidence="1">Ndc10 domain-containing protein</fullName>
    </recommendedName>
</protein>
<dbReference type="Gene3D" id="1.10.443.20">
    <property type="entry name" value="Centromere DNA-binding protein complex CBF3 subunit, domain 2"/>
    <property type="match status" value="1"/>
</dbReference>
<dbReference type="InterPro" id="IPR011010">
    <property type="entry name" value="DNA_brk_join_enz"/>
</dbReference>
<evidence type="ECO:0000259" key="1">
    <source>
        <dbReference type="Pfam" id="PF16787"/>
    </source>
</evidence>
<dbReference type="SUPFAM" id="SSF56349">
    <property type="entry name" value="DNA breaking-rejoining enzymes"/>
    <property type="match status" value="1"/>
</dbReference>
<evidence type="ECO:0000313" key="2">
    <source>
        <dbReference type="EMBL" id="ETP32873.1"/>
    </source>
</evidence>
<gene>
    <name evidence="2" type="ORF">F442_18516</name>
</gene>
<dbReference type="Proteomes" id="UP000018948">
    <property type="component" value="Unassembled WGS sequence"/>
</dbReference>
<accession>W2YDZ7</accession>
<name>W2YDZ7_PHYNI</name>
<dbReference type="InterPro" id="IPR038279">
    <property type="entry name" value="Ndc10_dom2_sf"/>
</dbReference>
<sequence>MDAPALQVGLDESVHATPDRCREARPANTIRAYAPGVQDVEEVVDRKVRGKGSERKVSVATVEMHVNAISDLYNDQQSRGASSHPHPRNSLIKALLSTLKREKHEKNKLEYADRGVGSLLDGSCTTSDLVAIARYYMNLNTESDLRNRMSHFLCHVCLLRGESARKMELPDLFSVVLENEGFTECRALVMIMEQGKTNQLGCREFGSCIRHQNVEVCPIGSLAMYLFFRWSVQMETIPDFLMPEKWYDIKVLKSGKDAATAMTYRTHYDATVKAFTALGMHSKAKTHAARGSGARMAKVAGATESQIRRLGRWNASSMEGCYLSALPREAMRSLAGFTPYRRTFFLERAVLVPPDHLQREVFLFVENYMAAYMKQSAPHVATGGFLDLLLYLRVVLLQDAILLRDVHPAHKLWSHPPIQHTSLRRLRDWVKSKNVH</sequence>
<comment type="caution">
    <text evidence="2">The sequence shown here is derived from an EMBL/GenBank/DDBJ whole genome shotgun (WGS) entry which is preliminary data.</text>
</comment>
<organism evidence="2 3">
    <name type="scientific">Phytophthora nicotianae P10297</name>
    <dbReference type="NCBI Taxonomy" id="1317064"/>
    <lineage>
        <taxon>Eukaryota</taxon>
        <taxon>Sar</taxon>
        <taxon>Stramenopiles</taxon>
        <taxon>Oomycota</taxon>
        <taxon>Peronosporomycetes</taxon>
        <taxon>Peronosporales</taxon>
        <taxon>Peronosporaceae</taxon>
        <taxon>Phytophthora</taxon>
    </lineage>
</organism>
<feature type="domain" description="Ndc10" evidence="1">
    <location>
        <begin position="80"/>
        <end position="420"/>
    </location>
</feature>
<dbReference type="InterPro" id="IPR031872">
    <property type="entry name" value="NDC10_II"/>
</dbReference>